<dbReference type="EMBL" id="CACVKT020005131">
    <property type="protein sequence ID" value="CAC5393344.1"/>
    <property type="molecule type" value="Genomic_DNA"/>
</dbReference>
<protein>
    <submittedName>
        <fullName evidence="1">Uncharacterized protein</fullName>
    </submittedName>
</protein>
<dbReference type="Proteomes" id="UP000507470">
    <property type="component" value="Unassembled WGS sequence"/>
</dbReference>
<organism evidence="1 2">
    <name type="scientific">Mytilus coruscus</name>
    <name type="common">Sea mussel</name>
    <dbReference type="NCBI Taxonomy" id="42192"/>
    <lineage>
        <taxon>Eukaryota</taxon>
        <taxon>Metazoa</taxon>
        <taxon>Spiralia</taxon>
        <taxon>Lophotrochozoa</taxon>
        <taxon>Mollusca</taxon>
        <taxon>Bivalvia</taxon>
        <taxon>Autobranchia</taxon>
        <taxon>Pteriomorphia</taxon>
        <taxon>Mytilida</taxon>
        <taxon>Mytiloidea</taxon>
        <taxon>Mytilidae</taxon>
        <taxon>Mytilinae</taxon>
        <taxon>Mytilus</taxon>
    </lineage>
</organism>
<dbReference type="AlphaFoldDB" id="A0A6J8CE90"/>
<evidence type="ECO:0000313" key="1">
    <source>
        <dbReference type="EMBL" id="CAC5393344.1"/>
    </source>
</evidence>
<proteinExistence type="predicted"/>
<gene>
    <name evidence="1" type="ORF">MCOR_28214</name>
</gene>
<evidence type="ECO:0000313" key="2">
    <source>
        <dbReference type="Proteomes" id="UP000507470"/>
    </source>
</evidence>
<accession>A0A6J8CE90</accession>
<sequence>MKSVTINRGRCQQKTEKKPEHIRLEEKRQQKVERLTKEIECFSSMQNTCQATVKPDYVFKAATRQKRQTKNPVTIAHLKENDEIISRGKFSKKSAITTGLGKKAVSNYLGKHLTELDLQADVIIDVDSEAVYGQCECKKSDKCTCPLFTTPIRAVSKQGNGFEHSENLTMIKQRKDEAGMSQADWLKDVQLQLHDRECVINYVTSAE</sequence>
<keyword evidence="2" id="KW-1185">Reference proteome</keyword>
<name>A0A6J8CE90_MYTCO</name>
<reference evidence="1 2" key="1">
    <citation type="submission" date="2020-06" db="EMBL/GenBank/DDBJ databases">
        <authorList>
            <person name="Li R."/>
            <person name="Bekaert M."/>
        </authorList>
    </citation>
    <scope>NUCLEOTIDE SEQUENCE [LARGE SCALE GENOMIC DNA]</scope>
    <source>
        <strain evidence="2">wild</strain>
    </source>
</reference>